<evidence type="ECO:0000256" key="4">
    <source>
        <dbReference type="ARBA" id="ARBA00012438"/>
    </source>
</evidence>
<keyword evidence="19" id="KW-1185">Reference proteome</keyword>
<dbReference type="SUPFAM" id="SSF55785">
    <property type="entry name" value="PYP-like sensor domain (PAS domain)"/>
    <property type="match status" value="1"/>
</dbReference>
<dbReference type="AlphaFoldDB" id="A0A919TM56"/>
<dbReference type="Gene3D" id="3.30.565.10">
    <property type="entry name" value="Histidine kinase-like ATPase, C-terminal domain"/>
    <property type="match status" value="1"/>
</dbReference>
<protein>
    <recommendedName>
        <fullName evidence="14">Sensor-like histidine kinase SenX3</fullName>
        <ecNumber evidence="4">2.7.13.3</ecNumber>
    </recommendedName>
</protein>
<evidence type="ECO:0000256" key="10">
    <source>
        <dbReference type="ARBA" id="ARBA00022840"/>
    </source>
</evidence>
<keyword evidence="6" id="KW-0808">Transferase</keyword>
<proteinExistence type="predicted"/>
<dbReference type="InterPro" id="IPR036890">
    <property type="entry name" value="HATPase_C_sf"/>
</dbReference>
<dbReference type="InterPro" id="IPR035965">
    <property type="entry name" value="PAS-like_dom_sf"/>
</dbReference>
<dbReference type="GO" id="GO:0005524">
    <property type="term" value="F:ATP binding"/>
    <property type="evidence" value="ECO:0007669"/>
    <property type="project" value="UniProtKB-KW"/>
</dbReference>
<keyword evidence="7" id="KW-0812">Transmembrane</keyword>
<evidence type="ECO:0000256" key="5">
    <source>
        <dbReference type="ARBA" id="ARBA00022553"/>
    </source>
</evidence>
<keyword evidence="10" id="KW-0067">ATP-binding</keyword>
<dbReference type="Pfam" id="PF02518">
    <property type="entry name" value="HATPase_c"/>
    <property type="match status" value="1"/>
</dbReference>
<evidence type="ECO:0000256" key="13">
    <source>
        <dbReference type="ARBA" id="ARBA00023136"/>
    </source>
</evidence>
<evidence type="ECO:0000313" key="19">
    <source>
        <dbReference type="Proteomes" id="UP000629619"/>
    </source>
</evidence>
<dbReference type="SMART" id="SM00091">
    <property type="entry name" value="PAS"/>
    <property type="match status" value="1"/>
</dbReference>
<evidence type="ECO:0000259" key="16">
    <source>
        <dbReference type="PROSITE" id="PS50109"/>
    </source>
</evidence>
<dbReference type="Gene3D" id="3.30.450.20">
    <property type="entry name" value="PAS domain"/>
    <property type="match status" value="1"/>
</dbReference>
<evidence type="ECO:0000259" key="17">
    <source>
        <dbReference type="PROSITE" id="PS50112"/>
    </source>
</evidence>
<dbReference type="Pfam" id="PF08447">
    <property type="entry name" value="PAS_3"/>
    <property type="match status" value="1"/>
</dbReference>
<comment type="caution">
    <text evidence="18">The sequence shown here is derived from an EMBL/GenBank/DDBJ whole genome shotgun (WGS) entry which is preliminary data.</text>
</comment>
<dbReference type="CDD" id="cd00082">
    <property type="entry name" value="HisKA"/>
    <property type="match status" value="1"/>
</dbReference>
<evidence type="ECO:0000256" key="1">
    <source>
        <dbReference type="ARBA" id="ARBA00000085"/>
    </source>
</evidence>
<dbReference type="GO" id="GO:0030295">
    <property type="term" value="F:protein kinase activator activity"/>
    <property type="evidence" value="ECO:0007669"/>
    <property type="project" value="TreeGrafter"/>
</dbReference>
<evidence type="ECO:0000256" key="6">
    <source>
        <dbReference type="ARBA" id="ARBA00022679"/>
    </source>
</evidence>
<dbReference type="InterPro" id="IPR001610">
    <property type="entry name" value="PAC"/>
</dbReference>
<dbReference type="InterPro" id="IPR000014">
    <property type="entry name" value="PAS"/>
</dbReference>
<dbReference type="PRINTS" id="PR00344">
    <property type="entry name" value="BCTRLSENSOR"/>
</dbReference>
<dbReference type="RefSeq" id="WP_203682345.1">
    <property type="nucleotide sequence ID" value="NZ_BOMW01000043.1"/>
</dbReference>
<dbReference type="SUPFAM" id="SSF55874">
    <property type="entry name" value="ATPase domain of HSP90 chaperone/DNA topoisomerase II/histidine kinase"/>
    <property type="match status" value="1"/>
</dbReference>
<evidence type="ECO:0000256" key="9">
    <source>
        <dbReference type="ARBA" id="ARBA00022777"/>
    </source>
</evidence>
<dbReference type="InterPro" id="IPR005467">
    <property type="entry name" value="His_kinase_dom"/>
</dbReference>
<dbReference type="InterPro" id="IPR050351">
    <property type="entry name" value="BphY/WalK/GraS-like"/>
</dbReference>
<feature type="region of interest" description="Disordered" evidence="15">
    <location>
        <begin position="664"/>
        <end position="683"/>
    </location>
</feature>
<dbReference type="PANTHER" id="PTHR42878:SF7">
    <property type="entry name" value="SENSOR HISTIDINE KINASE GLRK"/>
    <property type="match status" value="1"/>
</dbReference>
<dbReference type="EMBL" id="BOMW01000043">
    <property type="protein sequence ID" value="GIF06923.1"/>
    <property type="molecule type" value="Genomic_DNA"/>
</dbReference>
<evidence type="ECO:0000256" key="2">
    <source>
        <dbReference type="ARBA" id="ARBA00004141"/>
    </source>
</evidence>
<dbReference type="CDD" id="cd00130">
    <property type="entry name" value="PAS"/>
    <property type="match status" value="1"/>
</dbReference>
<dbReference type="InterPro" id="IPR036097">
    <property type="entry name" value="HisK_dim/P_sf"/>
</dbReference>
<dbReference type="GO" id="GO:0007234">
    <property type="term" value="P:osmosensory signaling via phosphorelay pathway"/>
    <property type="evidence" value="ECO:0007669"/>
    <property type="project" value="TreeGrafter"/>
</dbReference>
<evidence type="ECO:0000256" key="7">
    <source>
        <dbReference type="ARBA" id="ARBA00022692"/>
    </source>
</evidence>
<feature type="domain" description="PAS" evidence="17">
    <location>
        <begin position="297"/>
        <end position="352"/>
    </location>
</feature>
<keyword evidence="5" id="KW-0597">Phosphoprotein</keyword>
<dbReference type="Proteomes" id="UP000629619">
    <property type="component" value="Unassembled WGS sequence"/>
</dbReference>
<dbReference type="GO" id="GO:0000156">
    <property type="term" value="F:phosphorelay response regulator activity"/>
    <property type="evidence" value="ECO:0007669"/>
    <property type="project" value="TreeGrafter"/>
</dbReference>
<evidence type="ECO:0000256" key="11">
    <source>
        <dbReference type="ARBA" id="ARBA00022989"/>
    </source>
</evidence>
<accession>A0A919TM56</accession>
<keyword evidence="12" id="KW-0902">Two-component regulatory system</keyword>
<comment type="catalytic activity">
    <reaction evidence="1">
        <text>ATP + protein L-histidine = ADP + protein N-phospho-L-histidine.</text>
        <dbReference type="EC" id="2.7.13.3"/>
    </reaction>
</comment>
<dbReference type="CDD" id="cd18774">
    <property type="entry name" value="PDC2_HK_sensor"/>
    <property type="match status" value="1"/>
</dbReference>
<dbReference type="NCBIfam" id="TIGR00229">
    <property type="entry name" value="sensory_box"/>
    <property type="match status" value="1"/>
</dbReference>
<keyword evidence="9" id="KW-0418">Kinase</keyword>
<dbReference type="SUPFAM" id="SSF47384">
    <property type="entry name" value="Homodimeric domain of signal transducing histidine kinase"/>
    <property type="match status" value="1"/>
</dbReference>
<gene>
    <name evidence="18" type="ORF">Asi03nite_44610</name>
</gene>
<evidence type="ECO:0000256" key="15">
    <source>
        <dbReference type="SAM" id="MobiDB-lite"/>
    </source>
</evidence>
<dbReference type="GO" id="GO:0005886">
    <property type="term" value="C:plasma membrane"/>
    <property type="evidence" value="ECO:0007669"/>
    <property type="project" value="UniProtKB-SubCell"/>
</dbReference>
<dbReference type="InterPro" id="IPR003661">
    <property type="entry name" value="HisK_dim/P_dom"/>
</dbReference>
<organism evidence="18 19">
    <name type="scientific">Actinoplanes siamensis</name>
    <dbReference type="NCBI Taxonomy" id="1223317"/>
    <lineage>
        <taxon>Bacteria</taxon>
        <taxon>Bacillati</taxon>
        <taxon>Actinomycetota</taxon>
        <taxon>Actinomycetes</taxon>
        <taxon>Micromonosporales</taxon>
        <taxon>Micromonosporaceae</taxon>
        <taxon>Actinoplanes</taxon>
    </lineage>
</organism>
<dbReference type="Pfam" id="PF00512">
    <property type="entry name" value="HisKA"/>
    <property type="match status" value="1"/>
</dbReference>
<dbReference type="SMART" id="SM00388">
    <property type="entry name" value="HisKA"/>
    <property type="match status" value="1"/>
</dbReference>
<dbReference type="PROSITE" id="PS50112">
    <property type="entry name" value="PAS"/>
    <property type="match status" value="1"/>
</dbReference>
<feature type="domain" description="Histidine kinase" evidence="16">
    <location>
        <begin position="448"/>
        <end position="661"/>
    </location>
</feature>
<name>A0A919TM56_9ACTN</name>
<keyword evidence="8" id="KW-0547">Nucleotide-binding</keyword>
<dbReference type="Gene3D" id="1.10.287.130">
    <property type="match status" value="1"/>
</dbReference>
<dbReference type="CDD" id="cd18773">
    <property type="entry name" value="PDC1_HK_sensor"/>
    <property type="match status" value="1"/>
</dbReference>
<evidence type="ECO:0000256" key="12">
    <source>
        <dbReference type="ARBA" id="ARBA00023012"/>
    </source>
</evidence>
<keyword evidence="11" id="KW-1133">Transmembrane helix</keyword>
<evidence type="ECO:0000256" key="8">
    <source>
        <dbReference type="ARBA" id="ARBA00022741"/>
    </source>
</evidence>
<dbReference type="PROSITE" id="PS50109">
    <property type="entry name" value="HIS_KIN"/>
    <property type="match status" value="1"/>
</dbReference>
<sequence>MAVPLAIWLMLTAGGTTALLWSQAQSRAWLTQQFEVRLRQVGNFVSNYAADLIDRERAQARAMLADPVVSERDFVRAVGGFGYPAAVLIDSRGRLLHAVPPDPALTGRELVSTYEHLRIAARQGRPAVSSVVRSAVRDEPVVAFAVPFDTSSGRRVFSGAIPIASSPLSSYLATSWTVNGVRVQLTDPSGLIAASSRPVDPATPSLASDSPKLALALTRQESGRYRDGGRWWHYSSEHVPNTPWLLSATVPESALFASVRGNETAGRVAVVAASAVGLLVVAAAARGRRHRREQEASEQRFRMVFDYSRIGMLIADPQGRFSRVNPALGQMLGRAPDDLIGHEFTEFTHPDDIPSCLQVVNDCCAGRRNDFEMHKRYRHADGHYIEALVTSVLLREPDGHPRFFASQIIDVSERYALERIRDQQKAELAERAEQLQKANAQMADFITMLTHDVRQPLTGIVARGELLIDEWDELSDQDRTHYVRQMLAAGHRADQLISEILTLAQLDEGAIVARPVALDLSQAVPEAVAAQGLSPEQPINILAPDQAIALADPAHLQLILGNLVGNAIKYGAPPVTIRIVGNPRHVDIHVTDNGEGVPEAFVPHLFDRFARAETGVAVTKPGTGLGLYLVRQLAEAGGITVSYRPHQPNGSTFTLTVPRPPVRHVAEPLGADPRKGTPAVRKN</sequence>
<reference evidence="18" key="1">
    <citation type="submission" date="2021-01" db="EMBL/GenBank/DDBJ databases">
        <title>Whole genome shotgun sequence of Actinoplanes siamensis NBRC 109076.</title>
        <authorList>
            <person name="Komaki H."/>
            <person name="Tamura T."/>
        </authorList>
    </citation>
    <scope>NUCLEOTIDE SEQUENCE</scope>
    <source>
        <strain evidence="18">NBRC 109076</strain>
    </source>
</reference>
<evidence type="ECO:0000256" key="3">
    <source>
        <dbReference type="ARBA" id="ARBA00004236"/>
    </source>
</evidence>
<keyword evidence="13" id="KW-0472">Membrane</keyword>
<dbReference type="GO" id="GO:0000155">
    <property type="term" value="F:phosphorelay sensor kinase activity"/>
    <property type="evidence" value="ECO:0007669"/>
    <property type="project" value="InterPro"/>
</dbReference>
<dbReference type="InterPro" id="IPR003594">
    <property type="entry name" value="HATPase_dom"/>
</dbReference>
<evidence type="ECO:0000313" key="18">
    <source>
        <dbReference type="EMBL" id="GIF06923.1"/>
    </source>
</evidence>
<dbReference type="PANTHER" id="PTHR42878">
    <property type="entry name" value="TWO-COMPONENT HISTIDINE KINASE"/>
    <property type="match status" value="1"/>
</dbReference>
<dbReference type="InterPro" id="IPR013655">
    <property type="entry name" value="PAS_fold_3"/>
</dbReference>
<evidence type="ECO:0000256" key="14">
    <source>
        <dbReference type="ARBA" id="ARBA00039401"/>
    </source>
</evidence>
<dbReference type="SMART" id="SM00387">
    <property type="entry name" value="HATPase_c"/>
    <property type="match status" value="1"/>
</dbReference>
<dbReference type="SMART" id="SM00086">
    <property type="entry name" value="PAC"/>
    <property type="match status" value="1"/>
</dbReference>
<dbReference type="InterPro" id="IPR004358">
    <property type="entry name" value="Sig_transdc_His_kin-like_C"/>
</dbReference>
<dbReference type="EC" id="2.7.13.3" evidence="4"/>
<comment type="subcellular location">
    <subcellularLocation>
        <location evidence="3">Cell membrane</location>
    </subcellularLocation>
    <subcellularLocation>
        <location evidence="2">Membrane</location>
        <topology evidence="2">Multi-pass membrane protein</topology>
    </subcellularLocation>
</comment>